<feature type="domain" description="Methyltransferase FkbM" evidence="1">
    <location>
        <begin position="204"/>
        <end position="335"/>
    </location>
</feature>
<name>A0A832EA57_9BACT</name>
<dbReference type="NCBIfam" id="TIGR01444">
    <property type="entry name" value="fkbM_fam"/>
    <property type="match status" value="1"/>
</dbReference>
<dbReference type="EMBL" id="DSTK01000018">
    <property type="protein sequence ID" value="HFK96907.1"/>
    <property type="molecule type" value="Genomic_DNA"/>
</dbReference>
<dbReference type="Gene3D" id="3.40.50.150">
    <property type="entry name" value="Vaccinia Virus protein VP39"/>
    <property type="match status" value="1"/>
</dbReference>
<reference evidence="2" key="1">
    <citation type="journal article" date="2020" name="mSystems">
        <title>Genome- and Community-Level Interaction Insights into Carbon Utilization and Element Cycling Functions of Hydrothermarchaeota in Hydrothermal Sediment.</title>
        <authorList>
            <person name="Zhou Z."/>
            <person name="Liu Y."/>
            <person name="Xu W."/>
            <person name="Pan J."/>
            <person name="Luo Z.H."/>
            <person name="Li M."/>
        </authorList>
    </citation>
    <scope>NUCLEOTIDE SEQUENCE [LARGE SCALE GENOMIC DNA]</scope>
    <source>
        <strain evidence="2">SpSt-456</strain>
    </source>
</reference>
<evidence type="ECO:0000259" key="1">
    <source>
        <dbReference type="Pfam" id="PF05050"/>
    </source>
</evidence>
<comment type="caution">
    <text evidence="2">The sequence shown here is derived from an EMBL/GenBank/DDBJ whole genome shotgun (WGS) entry which is preliminary data.</text>
</comment>
<dbReference type="GO" id="GO:0008168">
    <property type="term" value="F:methyltransferase activity"/>
    <property type="evidence" value="ECO:0007669"/>
    <property type="project" value="UniProtKB-KW"/>
</dbReference>
<dbReference type="InterPro" id="IPR029063">
    <property type="entry name" value="SAM-dependent_MTases_sf"/>
</dbReference>
<proteinExistence type="predicted"/>
<accession>A0A832EA57</accession>
<keyword evidence="2" id="KW-0808">Transferase</keyword>
<dbReference type="GO" id="GO:0032259">
    <property type="term" value="P:methylation"/>
    <property type="evidence" value="ECO:0007669"/>
    <property type="project" value="UniProtKB-KW"/>
</dbReference>
<organism evidence="2">
    <name type="scientific">Desulfacinum infernum</name>
    <dbReference type="NCBI Taxonomy" id="35837"/>
    <lineage>
        <taxon>Bacteria</taxon>
        <taxon>Pseudomonadati</taxon>
        <taxon>Thermodesulfobacteriota</taxon>
        <taxon>Syntrophobacteria</taxon>
        <taxon>Syntrophobacterales</taxon>
        <taxon>Syntrophobacteraceae</taxon>
        <taxon>Desulfacinum</taxon>
    </lineage>
</organism>
<dbReference type="SUPFAM" id="SSF53335">
    <property type="entry name" value="S-adenosyl-L-methionine-dependent methyltransferases"/>
    <property type="match status" value="1"/>
</dbReference>
<gene>
    <name evidence="2" type="ORF">ENS06_06225</name>
</gene>
<sequence>MDLLDYIKNTPLLRPTAFPIAQNIAIVCRSSAILHIPDYLVDKMTTVYVIDYQENGTNENIEKFKKKHTHIDVFDIKELESRVSHEVVHFHHEFTYHFLATCAFVLRQVGYECFYNIMPIPYNSHPTTAHIPGYYKNNKDDLEFVFGILADEESKKTFAARIRAIETGNVGYIRVSNYPEYFHPCVQPKPGDIIIDGGVSEEISAQIKFSHAVGEKGTIYGFDPDPVGFSNATVKIREKCSHENYRMIPLGLWKHKDTLYFELLGLGTHVTNGHTNNAVKCDVVSIDDFVIRNRITRVDFIKLDVEGSEREAIEGAITTILRNRPKLAVCLYHKPDDLFALPKLIYSICRDYIFYIGHHHASLHETVLYASVE</sequence>
<dbReference type="InterPro" id="IPR006342">
    <property type="entry name" value="FkbM_mtfrase"/>
</dbReference>
<dbReference type="AlphaFoldDB" id="A0A832EA57"/>
<dbReference type="Pfam" id="PF05050">
    <property type="entry name" value="Methyltransf_21"/>
    <property type="match status" value="1"/>
</dbReference>
<evidence type="ECO:0000313" key="2">
    <source>
        <dbReference type="EMBL" id="HFK96907.1"/>
    </source>
</evidence>
<keyword evidence="2" id="KW-0489">Methyltransferase</keyword>
<protein>
    <submittedName>
        <fullName evidence="2">FkbM family methyltransferase</fullName>
    </submittedName>
</protein>